<gene>
    <name evidence="2" type="ORF">D8802_02250</name>
</gene>
<feature type="transmembrane region" description="Helical" evidence="1">
    <location>
        <begin position="39"/>
        <end position="61"/>
    </location>
</feature>
<accession>A0A3R9KAM1</accession>
<sequence>MSKMRQFMNSYYKVYILAICILWLLVFFLPWGFQIGGVSVYFFIMKKLFVVFGVLAIFFSVLTKKMSLFLFGVLFCMAFWINLFLYFGLLPAFLGN</sequence>
<dbReference type="AlphaFoldDB" id="A0A3R9KAM1"/>
<dbReference type="RefSeq" id="WP_125394644.1">
    <property type="nucleotide sequence ID" value="NZ_RJPJ01000002.1"/>
</dbReference>
<dbReference type="EMBL" id="RJPJ01000002">
    <property type="protein sequence ID" value="RSJ68649.1"/>
    <property type="molecule type" value="Genomic_DNA"/>
</dbReference>
<name>A0A3R9KAM1_STROR</name>
<proteinExistence type="predicted"/>
<dbReference type="Proteomes" id="UP000280182">
    <property type="component" value="Unassembled WGS sequence"/>
</dbReference>
<evidence type="ECO:0000256" key="1">
    <source>
        <dbReference type="SAM" id="Phobius"/>
    </source>
</evidence>
<protein>
    <recommendedName>
        <fullName evidence="4">SpeK</fullName>
    </recommendedName>
</protein>
<keyword evidence="1" id="KW-0812">Transmembrane</keyword>
<evidence type="ECO:0000313" key="2">
    <source>
        <dbReference type="EMBL" id="RSJ68649.1"/>
    </source>
</evidence>
<reference evidence="2 3" key="1">
    <citation type="submission" date="2018-11" db="EMBL/GenBank/DDBJ databases">
        <title>Species Designations Belie Phenotypic and Genotypic Heterogeneity in Oral Streptococci.</title>
        <authorList>
            <person name="Velsko I."/>
        </authorList>
    </citation>
    <scope>NUCLEOTIDE SEQUENCE [LARGE SCALE GENOMIC DNA]</scope>
    <source>
        <strain evidence="2 3">BCC12</strain>
    </source>
</reference>
<organism evidence="2 3">
    <name type="scientific">Streptococcus oralis</name>
    <dbReference type="NCBI Taxonomy" id="1303"/>
    <lineage>
        <taxon>Bacteria</taxon>
        <taxon>Bacillati</taxon>
        <taxon>Bacillota</taxon>
        <taxon>Bacilli</taxon>
        <taxon>Lactobacillales</taxon>
        <taxon>Streptococcaceae</taxon>
        <taxon>Streptococcus</taxon>
    </lineage>
</organism>
<comment type="caution">
    <text evidence="2">The sequence shown here is derived from an EMBL/GenBank/DDBJ whole genome shotgun (WGS) entry which is preliminary data.</text>
</comment>
<evidence type="ECO:0000313" key="3">
    <source>
        <dbReference type="Proteomes" id="UP000280182"/>
    </source>
</evidence>
<feature type="transmembrane region" description="Helical" evidence="1">
    <location>
        <begin position="68"/>
        <end position="94"/>
    </location>
</feature>
<feature type="transmembrane region" description="Helical" evidence="1">
    <location>
        <begin position="12"/>
        <end position="33"/>
    </location>
</feature>
<keyword evidence="1" id="KW-1133">Transmembrane helix</keyword>
<dbReference type="OrthoDB" id="2229994at2"/>
<keyword evidence="1" id="KW-0472">Membrane</keyword>
<evidence type="ECO:0008006" key="4">
    <source>
        <dbReference type="Google" id="ProtNLM"/>
    </source>
</evidence>